<proteinExistence type="predicted"/>
<dbReference type="AlphaFoldDB" id="A0A3B1JUL9"/>
<evidence type="ECO:0000313" key="3">
    <source>
        <dbReference type="Proteomes" id="UP000018467"/>
    </source>
</evidence>
<dbReference type="Ensembl" id="ENSAMXT00000044767.1">
    <property type="protein sequence ID" value="ENSAMXP00000045968.1"/>
    <property type="gene ID" value="ENSAMXG00000036290.1"/>
</dbReference>
<evidence type="ECO:0000313" key="2">
    <source>
        <dbReference type="Ensembl" id="ENSAMXP00000045968.1"/>
    </source>
</evidence>
<name>A0A3B1JUL9_ASTMX</name>
<evidence type="ECO:0000259" key="1">
    <source>
        <dbReference type="Pfam" id="PF00005"/>
    </source>
</evidence>
<dbReference type="InParanoid" id="A0A3B1JUL9"/>
<sequence>NKPDGFGHDICLEVLISFFIVHSVNLEISPGHLVAVVGAVGSGKSSLISAMLGEMHNLSGSINIKVIKLLKCCYLWLIVRRTAWG</sequence>
<dbReference type="GO" id="GO:0016887">
    <property type="term" value="F:ATP hydrolysis activity"/>
    <property type="evidence" value="ECO:0007669"/>
    <property type="project" value="InterPro"/>
</dbReference>
<dbReference type="InterPro" id="IPR027417">
    <property type="entry name" value="P-loop_NTPase"/>
</dbReference>
<dbReference type="InterPro" id="IPR003439">
    <property type="entry name" value="ABC_transporter-like_ATP-bd"/>
</dbReference>
<dbReference type="Proteomes" id="UP000018467">
    <property type="component" value="Unassembled WGS sequence"/>
</dbReference>
<reference evidence="2" key="4">
    <citation type="submission" date="2025-09" db="UniProtKB">
        <authorList>
            <consortium name="Ensembl"/>
        </authorList>
    </citation>
    <scope>IDENTIFICATION</scope>
</reference>
<reference evidence="2" key="3">
    <citation type="submission" date="2025-08" db="UniProtKB">
        <authorList>
            <consortium name="Ensembl"/>
        </authorList>
    </citation>
    <scope>IDENTIFICATION</scope>
</reference>
<accession>A0A3B1JUL9</accession>
<dbReference type="STRING" id="7994.ENSAMXP00000045968"/>
<dbReference type="Pfam" id="PF00005">
    <property type="entry name" value="ABC_tran"/>
    <property type="match status" value="1"/>
</dbReference>
<dbReference type="GO" id="GO:0005524">
    <property type="term" value="F:ATP binding"/>
    <property type="evidence" value="ECO:0007669"/>
    <property type="project" value="InterPro"/>
</dbReference>
<dbReference type="Bgee" id="ENSAMXG00000036290">
    <property type="expression patterns" value="Expressed in intestine and 11 other cell types or tissues"/>
</dbReference>
<keyword evidence="3" id="KW-1185">Reference proteome</keyword>
<reference evidence="3" key="1">
    <citation type="submission" date="2013-03" db="EMBL/GenBank/DDBJ databases">
        <authorList>
            <person name="Jeffery W."/>
            <person name="Warren W."/>
            <person name="Wilson R.K."/>
        </authorList>
    </citation>
    <scope>NUCLEOTIDE SEQUENCE</scope>
    <source>
        <strain evidence="3">female</strain>
    </source>
</reference>
<organism evidence="2 3">
    <name type="scientific">Astyanax mexicanus</name>
    <name type="common">Blind cave fish</name>
    <name type="synonym">Astyanax fasciatus mexicanus</name>
    <dbReference type="NCBI Taxonomy" id="7994"/>
    <lineage>
        <taxon>Eukaryota</taxon>
        <taxon>Metazoa</taxon>
        <taxon>Chordata</taxon>
        <taxon>Craniata</taxon>
        <taxon>Vertebrata</taxon>
        <taxon>Euteleostomi</taxon>
        <taxon>Actinopterygii</taxon>
        <taxon>Neopterygii</taxon>
        <taxon>Teleostei</taxon>
        <taxon>Ostariophysi</taxon>
        <taxon>Characiformes</taxon>
        <taxon>Characoidei</taxon>
        <taxon>Acestrorhamphidae</taxon>
        <taxon>Acestrorhamphinae</taxon>
        <taxon>Astyanax</taxon>
    </lineage>
</organism>
<dbReference type="SUPFAM" id="SSF52540">
    <property type="entry name" value="P-loop containing nucleoside triphosphate hydrolases"/>
    <property type="match status" value="1"/>
</dbReference>
<dbReference type="Gene3D" id="3.40.50.300">
    <property type="entry name" value="P-loop containing nucleotide triphosphate hydrolases"/>
    <property type="match status" value="1"/>
</dbReference>
<reference evidence="3" key="2">
    <citation type="journal article" date="2014" name="Nat. Commun.">
        <title>The cavefish genome reveals candidate genes for eye loss.</title>
        <authorList>
            <person name="McGaugh S.E."/>
            <person name="Gross J.B."/>
            <person name="Aken B."/>
            <person name="Blin M."/>
            <person name="Borowsky R."/>
            <person name="Chalopin D."/>
            <person name="Hinaux H."/>
            <person name="Jeffery W.R."/>
            <person name="Keene A."/>
            <person name="Ma L."/>
            <person name="Minx P."/>
            <person name="Murphy D."/>
            <person name="O'Quin K.E."/>
            <person name="Retaux S."/>
            <person name="Rohner N."/>
            <person name="Searle S.M."/>
            <person name="Stahl B.A."/>
            <person name="Tabin C."/>
            <person name="Volff J.N."/>
            <person name="Yoshizawa M."/>
            <person name="Warren W.C."/>
        </authorList>
    </citation>
    <scope>NUCLEOTIDE SEQUENCE [LARGE SCALE GENOMIC DNA]</scope>
    <source>
        <strain evidence="3">female</strain>
    </source>
</reference>
<feature type="domain" description="ABC transporter" evidence="1">
    <location>
        <begin position="22"/>
        <end position="67"/>
    </location>
</feature>
<protein>
    <recommendedName>
        <fullName evidence="1">ABC transporter domain-containing protein</fullName>
    </recommendedName>
</protein>